<dbReference type="InterPro" id="IPR043128">
    <property type="entry name" value="Rev_trsase/Diguanyl_cyclase"/>
</dbReference>
<dbReference type="PANTHER" id="PTHR46663">
    <property type="entry name" value="DIGUANYLATE CYCLASE DGCT-RELATED"/>
    <property type="match status" value="1"/>
</dbReference>
<sequence>MLLLFVALGFFSLSKQSYALATEPFSGTELDLSKPLTIAVNRTSAPYHYVNSEGEVAGIMPDLWRLWAKKQQVEIEFVVMPWSDTLTSVGESKVDIHAGLSIVDSRKQYLRFSTPHFPIYMYFYVNKKLHEVNKINDLAPYTVGVVKNSAQPEMLAKSYPWLPLRPYINRYAVYQAALQGEIFVFTGMEKLSDAYPEHDRLTGMFPAYKTIRYQQGDYAVAVAKDNKVLMSFIEEGFAKIDPEEKATIERKWLGIEKKKNSLLVAFDPNYAPYMALSPLGKPQGLLIDIWRLWSKNTGIAVEFVAREITNDVNLVQQNKVDVLLAYPEVATPPSNTLFTQPIYQGKMKTYIAKTFLDTTTDNSVEVSSLEELSQRYPNKVIGVWQQSSFKDKLNELYPALNIRYFNTVPEILKAIEDNEISAMIGLEDILSTRLIQNNLQAQFYHIEQPDFMLDLSPLIHVNNAKLARIINDGFKGLDIKNLVALEKRWLNGGEHYYQRQAKKVTLSAQEQEFLANYKTVNFGLIKDLSPVESINERGDFVGINRDIINLISQRTDIKFNYVAYDSWQQLYQALLDNKVDMLASITPTEQREKEILFSESYWKMPWVILHQQKTGKQLSLKDFYGKSLAIVKGYYLIGMLREQYPLINFKLVDNREQAVVAMQQDIVAGFVTTMASATQLLKKEHLVPLMISVVEEVNLDISHFGINNQLPLLQSIINKGLLSISERETQAIYDAWFSVSINTGLNKKMVMQVAAQVGVIILFVLVVIVMWNRRLQVEIKRREQLEKIMKHMATHDELTGLANRVLLKDRLNSAIAFHQRQQLKIAVLFIDLDGFKSINDNYGHDVGDELLQEVASRLKGCVRESDTIVRFGGDEFVLLLTGLHSNNEAAYVAEKVLRLMQAEFTLSTDSAYIGCSIGIAVYPEDGVDDNELLKVADTLMYKVKAAGKNHYMFN</sequence>
<protein>
    <submittedName>
        <fullName evidence="4">Transporter substrate-binding domain-containing protein</fullName>
    </submittedName>
</protein>
<dbReference type="InterPro" id="IPR001638">
    <property type="entry name" value="Solute-binding_3/MltF_N"/>
</dbReference>
<dbReference type="EMBL" id="BAAAFA010000010">
    <property type="protein sequence ID" value="GAA0821352.1"/>
    <property type="molecule type" value="Genomic_DNA"/>
</dbReference>
<dbReference type="Gene3D" id="3.40.190.10">
    <property type="entry name" value="Periplasmic binding protein-like II"/>
    <property type="match status" value="6"/>
</dbReference>
<dbReference type="InterPro" id="IPR000160">
    <property type="entry name" value="GGDEF_dom"/>
</dbReference>
<feature type="transmembrane region" description="Helical" evidence="1">
    <location>
        <begin position="749"/>
        <end position="772"/>
    </location>
</feature>
<dbReference type="SUPFAM" id="SSF53850">
    <property type="entry name" value="Periplasmic binding protein-like II"/>
    <property type="match status" value="3"/>
</dbReference>
<dbReference type="CDD" id="cd01007">
    <property type="entry name" value="PBP2_BvgS_HisK_like"/>
    <property type="match status" value="1"/>
</dbReference>
<dbReference type="NCBIfam" id="TIGR00254">
    <property type="entry name" value="GGDEF"/>
    <property type="match status" value="1"/>
</dbReference>
<dbReference type="Pfam" id="PF00990">
    <property type="entry name" value="GGDEF"/>
    <property type="match status" value="1"/>
</dbReference>
<dbReference type="InterPro" id="IPR029787">
    <property type="entry name" value="Nucleotide_cyclase"/>
</dbReference>
<name>A0ABN1L9N6_9GAMM</name>
<evidence type="ECO:0000259" key="3">
    <source>
        <dbReference type="PROSITE" id="PS50887"/>
    </source>
</evidence>
<accession>A0ABN1L9N6</accession>
<evidence type="ECO:0000313" key="5">
    <source>
        <dbReference type="Proteomes" id="UP001500021"/>
    </source>
</evidence>
<dbReference type="Proteomes" id="UP001500021">
    <property type="component" value="Unassembled WGS sequence"/>
</dbReference>
<feature type="chain" id="PRO_5047162745" evidence="2">
    <location>
        <begin position="22"/>
        <end position="954"/>
    </location>
</feature>
<keyword evidence="5" id="KW-1185">Reference proteome</keyword>
<feature type="signal peptide" evidence="2">
    <location>
        <begin position="1"/>
        <end position="21"/>
    </location>
</feature>
<keyword evidence="1" id="KW-0472">Membrane</keyword>
<dbReference type="SMART" id="SM00062">
    <property type="entry name" value="PBPb"/>
    <property type="match status" value="3"/>
</dbReference>
<dbReference type="Pfam" id="PF00497">
    <property type="entry name" value="SBP_bac_3"/>
    <property type="match status" value="3"/>
</dbReference>
<keyword evidence="1" id="KW-0812">Transmembrane</keyword>
<dbReference type="PANTHER" id="PTHR46663:SF2">
    <property type="entry name" value="GGDEF DOMAIN-CONTAINING PROTEIN"/>
    <property type="match status" value="1"/>
</dbReference>
<comment type="caution">
    <text evidence="4">The sequence shown here is derived from an EMBL/GenBank/DDBJ whole genome shotgun (WGS) entry which is preliminary data.</text>
</comment>
<reference evidence="4 5" key="1">
    <citation type="journal article" date="2019" name="Int. J. Syst. Evol. Microbiol.">
        <title>The Global Catalogue of Microorganisms (GCM) 10K type strain sequencing project: providing services to taxonomists for standard genome sequencing and annotation.</title>
        <authorList>
            <consortium name="The Broad Institute Genomics Platform"/>
            <consortium name="The Broad Institute Genome Sequencing Center for Infectious Disease"/>
            <person name="Wu L."/>
            <person name="Ma J."/>
        </authorList>
    </citation>
    <scope>NUCLEOTIDE SEQUENCE [LARGE SCALE GENOMIC DNA]</scope>
    <source>
        <strain evidence="4 5">JCM 15608</strain>
    </source>
</reference>
<dbReference type="Gene3D" id="3.30.70.270">
    <property type="match status" value="1"/>
</dbReference>
<gene>
    <name evidence="4" type="ORF">GCM10009111_28200</name>
</gene>
<evidence type="ECO:0000313" key="4">
    <source>
        <dbReference type="EMBL" id="GAA0821352.1"/>
    </source>
</evidence>
<keyword evidence="2" id="KW-0732">Signal</keyword>
<proteinExistence type="predicted"/>
<evidence type="ECO:0000256" key="2">
    <source>
        <dbReference type="SAM" id="SignalP"/>
    </source>
</evidence>
<dbReference type="SMART" id="SM00267">
    <property type="entry name" value="GGDEF"/>
    <property type="match status" value="1"/>
</dbReference>
<evidence type="ECO:0000256" key="1">
    <source>
        <dbReference type="SAM" id="Phobius"/>
    </source>
</evidence>
<feature type="domain" description="GGDEF" evidence="3">
    <location>
        <begin position="823"/>
        <end position="954"/>
    </location>
</feature>
<dbReference type="CDD" id="cd01949">
    <property type="entry name" value="GGDEF"/>
    <property type="match status" value="1"/>
</dbReference>
<dbReference type="PROSITE" id="PS50887">
    <property type="entry name" value="GGDEF"/>
    <property type="match status" value="1"/>
</dbReference>
<dbReference type="InterPro" id="IPR052163">
    <property type="entry name" value="DGC-Regulatory_Protein"/>
</dbReference>
<dbReference type="SUPFAM" id="SSF55073">
    <property type="entry name" value="Nucleotide cyclase"/>
    <property type="match status" value="1"/>
</dbReference>
<organism evidence="4 5">
    <name type="scientific">Colwellia asteriadis</name>
    <dbReference type="NCBI Taxonomy" id="517723"/>
    <lineage>
        <taxon>Bacteria</taxon>
        <taxon>Pseudomonadati</taxon>
        <taxon>Pseudomonadota</taxon>
        <taxon>Gammaproteobacteria</taxon>
        <taxon>Alteromonadales</taxon>
        <taxon>Colwelliaceae</taxon>
        <taxon>Colwellia</taxon>
    </lineage>
</organism>
<keyword evidence="1" id="KW-1133">Transmembrane helix</keyword>